<dbReference type="EMBL" id="JACVVK020000725">
    <property type="protein sequence ID" value="KAK7451830.1"/>
    <property type="molecule type" value="Genomic_DNA"/>
</dbReference>
<reference evidence="1 2" key="1">
    <citation type="journal article" date="2023" name="Sci. Data">
        <title>Genome assembly of the Korean intertidal mud-creeper Batillaria attramentaria.</title>
        <authorList>
            <person name="Patra A.K."/>
            <person name="Ho P.T."/>
            <person name="Jun S."/>
            <person name="Lee S.J."/>
            <person name="Kim Y."/>
            <person name="Won Y.J."/>
        </authorList>
    </citation>
    <scope>NUCLEOTIDE SEQUENCE [LARGE SCALE GENOMIC DNA]</scope>
    <source>
        <strain evidence="1">Wonlab-2016</strain>
    </source>
</reference>
<comment type="caution">
    <text evidence="1">The sequence shown here is derived from an EMBL/GenBank/DDBJ whole genome shotgun (WGS) entry which is preliminary data.</text>
</comment>
<accession>A0ABD0J2J8</accession>
<organism evidence="1 2">
    <name type="scientific">Batillaria attramentaria</name>
    <dbReference type="NCBI Taxonomy" id="370345"/>
    <lineage>
        <taxon>Eukaryota</taxon>
        <taxon>Metazoa</taxon>
        <taxon>Spiralia</taxon>
        <taxon>Lophotrochozoa</taxon>
        <taxon>Mollusca</taxon>
        <taxon>Gastropoda</taxon>
        <taxon>Caenogastropoda</taxon>
        <taxon>Sorbeoconcha</taxon>
        <taxon>Cerithioidea</taxon>
        <taxon>Batillariidae</taxon>
        <taxon>Batillaria</taxon>
    </lineage>
</organism>
<evidence type="ECO:0000313" key="1">
    <source>
        <dbReference type="EMBL" id="KAK7451830.1"/>
    </source>
</evidence>
<dbReference type="Proteomes" id="UP001519460">
    <property type="component" value="Unassembled WGS sequence"/>
</dbReference>
<sequence length="86" mass="9770">LSRHTQYTLLSKLYVRGDAKWPRPVCPHSVVTDFTLRHLNGLQPAHDLVPDSEVPERWARILAAVAMEYKVPKDGVQWSAKHNTIG</sequence>
<gene>
    <name evidence="1" type="ORF">BaRGS_00039803</name>
</gene>
<name>A0ABD0J2J8_9CAEN</name>
<proteinExistence type="predicted"/>
<dbReference type="AlphaFoldDB" id="A0ABD0J2J8"/>
<feature type="non-terminal residue" evidence="1">
    <location>
        <position position="86"/>
    </location>
</feature>
<protein>
    <submittedName>
        <fullName evidence="1">Uncharacterized protein</fullName>
    </submittedName>
</protein>
<keyword evidence="2" id="KW-1185">Reference proteome</keyword>
<evidence type="ECO:0000313" key="2">
    <source>
        <dbReference type="Proteomes" id="UP001519460"/>
    </source>
</evidence>
<feature type="non-terminal residue" evidence="1">
    <location>
        <position position="1"/>
    </location>
</feature>